<dbReference type="RefSeq" id="WP_379793182.1">
    <property type="nucleotide sequence ID" value="NZ_JBHSQB010000019.1"/>
</dbReference>
<dbReference type="SUPFAM" id="SSF48452">
    <property type="entry name" value="TPR-like"/>
    <property type="match status" value="1"/>
</dbReference>
<proteinExistence type="predicted"/>
<dbReference type="Gene3D" id="2.60.40.1120">
    <property type="entry name" value="Carboxypeptidase-like, regulatory domain"/>
    <property type="match status" value="1"/>
</dbReference>
<protein>
    <submittedName>
        <fullName evidence="6">OmpA family protein</fullName>
    </submittedName>
</protein>
<dbReference type="Pfam" id="PF13620">
    <property type="entry name" value="CarboxypepD_reg"/>
    <property type="match status" value="1"/>
</dbReference>
<organism evidence="6 7">
    <name type="scientific">Flavobacterium qiangtangense</name>
    <dbReference type="NCBI Taxonomy" id="1442595"/>
    <lineage>
        <taxon>Bacteria</taxon>
        <taxon>Pseudomonadati</taxon>
        <taxon>Bacteroidota</taxon>
        <taxon>Flavobacteriia</taxon>
        <taxon>Flavobacteriales</taxon>
        <taxon>Flavobacteriaceae</taxon>
        <taxon>Flavobacterium</taxon>
    </lineage>
</organism>
<dbReference type="SUPFAM" id="SSF82171">
    <property type="entry name" value="DPP6 N-terminal domain-like"/>
    <property type="match status" value="1"/>
</dbReference>
<dbReference type="SUPFAM" id="SSF103088">
    <property type="entry name" value="OmpA-like"/>
    <property type="match status" value="1"/>
</dbReference>
<dbReference type="PROSITE" id="PS51123">
    <property type="entry name" value="OMPA_2"/>
    <property type="match status" value="1"/>
</dbReference>
<evidence type="ECO:0000256" key="1">
    <source>
        <dbReference type="ARBA" id="ARBA00004442"/>
    </source>
</evidence>
<dbReference type="PRINTS" id="PR01021">
    <property type="entry name" value="OMPADOMAIN"/>
</dbReference>
<keyword evidence="2 4" id="KW-0472">Membrane</keyword>
<dbReference type="PANTHER" id="PTHR30329">
    <property type="entry name" value="STATOR ELEMENT OF FLAGELLAR MOTOR COMPLEX"/>
    <property type="match status" value="1"/>
</dbReference>
<dbReference type="Gene3D" id="3.30.1330.60">
    <property type="entry name" value="OmpA-like domain"/>
    <property type="match status" value="1"/>
</dbReference>
<dbReference type="InterPro" id="IPR036737">
    <property type="entry name" value="OmpA-like_sf"/>
</dbReference>
<evidence type="ECO:0000256" key="2">
    <source>
        <dbReference type="ARBA" id="ARBA00023136"/>
    </source>
</evidence>
<dbReference type="Gene3D" id="2.120.10.30">
    <property type="entry name" value="TolB, C-terminal domain"/>
    <property type="match status" value="1"/>
</dbReference>
<dbReference type="SUPFAM" id="SSF49464">
    <property type="entry name" value="Carboxypeptidase regulatory domain-like"/>
    <property type="match status" value="1"/>
</dbReference>
<evidence type="ECO:0000256" key="4">
    <source>
        <dbReference type="PROSITE-ProRule" id="PRU00473"/>
    </source>
</evidence>
<dbReference type="InterPro" id="IPR006664">
    <property type="entry name" value="OMP_bac"/>
</dbReference>
<feature type="domain" description="OmpA-like" evidence="5">
    <location>
        <begin position="522"/>
        <end position="643"/>
    </location>
</feature>
<evidence type="ECO:0000259" key="5">
    <source>
        <dbReference type="PROSITE" id="PS51123"/>
    </source>
</evidence>
<dbReference type="InterPro" id="IPR011659">
    <property type="entry name" value="WD40"/>
</dbReference>
<dbReference type="InterPro" id="IPR050330">
    <property type="entry name" value="Bact_OuterMem_StrucFunc"/>
</dbReference>
<dbReference type="InterPro" id="IPR011990">
    <property type="entry name" value="TPR-like_helical_dom_sf"/>
</dbReference>
<evidence type="ECO:0000313" key="6">
    <source>
        <dbReference type="EMBL" id="MFC6098184.1"/>
    </source>
</evidence>
<name>A0ABW1PRI6_9FLAO</name>
<dbReference type="InterPro" id="IPR006665">
    <property type="entry name" value="OmpA-like"/>
</dbReference>
<dbReference type="EMBL" id="JBHSQB010000019">
    <property type="protein sequence ID" value="MFC6098184.1"/>
    <property type="molecule type" value="Genomic_DNA"/>
</dbReference>
<dbReference type="CDD" id="cd07185">
    <property type="entry name" value="OmpA_C-like"/>
    <property type="match status" value="1"/>
</dbReference>
<evidence type="ECO:0000313" key="7">
    <source>
        <dbReference type="Proteomes" id="UP001596287"/>
    </source>
</evidence>
<gene>
    <name evidence="6" type="ORF">ACFPVY_16145</name>
</gene>
<reference evidence="7" key="1">
    <citation type="journal article" date="2019" name="Int. J. Syst. Evol. Microbiol.">
        <title>The Global Catalogue of Microorganisms (GCM) 10K type strain sequencing project: providing services to taxonomists for standard genome sequencing and annotation.</title>
        <authorList>
            <consortium name="The Broad Institute Genomics Platform"/>
            <consortium name="The Broad Institute Genome Sequencing Center for Infectious Disease"/>
            <person name="Wu L."/>
            <person name="Ma J."/>
        </authorList>
    </citation>
    <scope>NUCLEOTIDE SEQUENCE [LARGE SCALE GENOMIC DNA]</scope>
    <source>
        <strain evidence="7">CCUG 49679</strain>
    </source>
</reference>
<dbReference type="InterPro" id="IPR011042">
    <property type="entry name" value="6-blade_b-propeller_TolB-like"/>
</dbReference>
<dbReference type="Gene3D" id="1.25.40.10">
    <property type="entry name" value="Tetratricopeptide repeat domain"/>
    <property type="match status" value="1"/>
</dbReference>
<comment type="caution">
    <text evidence="6">The sequence shown here is derived from an EMBL/GenBank/DDBJ whole genome shotgun (WGS) entry which is preliminary data.</text>
</comment>
<evidence type="ECO:0000256" key="3">
    <source>
        <dbReference type="ARBA" id="ARBA00023237"/>
    </source>
</evidence>
<dbReference type="Proteomes" id="UP001596287">
    <property type="component" value="Unassembled WGS sequence"/>
</dbReference>
<accession>A0ABW1PRI6</accession>
<keyword evidence="3" id="KW-0998">Cell outer membrane</keyword>
<dbReference type="Pfam" id="PF07676">
    <property type="entry name" value="PD40"/>
    <property type="match status" value="2"/>
</dbReference>
<dbReference type="InterPro" id="IPR008969">
    <property type="entry name" value="CarboxyPept-like_regulatory"/>
</dbReference>
<dbReference type="Pfam" id="PF00691">
    <property type="entry name" value="OmpA"/>
    <property type="match status" value="1"/>
</dbReference>
<sequence>MKVKLIYVTLLFIAFQGYSQKAKVQKADKQYEKFAYIDAIKTYEAVAQKGYKSVDVFQKLGNAHYFNGELDKANKWYTELFAMNEEVEPEYYFRYSQTLKSVGDYKKANQMLETFAQKSGNDLRAKQYSSEKDYLDVIKENSGRYVIETLEINSANSDYGTSFLGNNLVFASNRETKGATAKIQKWTNQPFTKLFSATVDSEGKIGSPEEFSSSVDTKFNEATPVFTNDGKTMYFTRNNFNNGKKGRDADRVTLLKIYKATLKDGKWQDITELPFNNDNYSVAHPALSLDQKTLYFASDMPGTFGQSDIFKVSINADNTFGTPENLGKTINTEGKESFPFISNENQLYFSSDGHPGLGGFDIFVSKIEGKTFTEPVNIGAPINGQMDDFAFMIDTKSQIGFFSSNRQDGQGYDDIYKFKENKKLECEQLLAGIVTDLKTGEILSEAKVSLYDEAMKLIESVFADAQGNYSFDKVECGKVYLVRAEKREYLTKETRVTLSDKSGETDLPIALERNITPIEEGLDIAKVLGNIIIYFDLDKSFIRPDAALELSKIVEVMKANPTINVDVRSHTDSRQTHKYNEALSDRRAKSTIAWMVREGIDKSRLTGKGYGETQLVNNCADGIECTEAEHDLNRRSEFIIIKK</sequence>
<dbReference type="PANTHER" id="PTHR30329:SF21">
    <property type="entry name" value="LIPOPROTEIN YIAD-RELATED"/>
    <property type="match status" value="1"/>
</dbReference>
<keyword evidence="7" id="KW-1185">Reference proteome</keyword>
<comment type="subcellular location">
    <subcellularLocation>
        <location evidence="1">Cell outer membrane</location>
    </subcellularLocation>
</comment>